<evidence type="ECO:0000313" key="2">
    <source>
        <dbReference type="EMBL" id="MBW8287426.1"/>
    </source>
</evidence>
<dbReference type="GeneID" id="89685295"/>
<evidence type="ECO:0000259" key="1">
    <source>
        <dbReference type="PROSITE" id="PS51186"/>
    </source>
</evidence>
<dbReference type="Pfam" id="PF13302">
    <property type="entry name" value="Acetyltransf_3"/>
    <property type="match status" value="1"/>
</dbReference>
<protein>
    <submittedName>
        <fullName evidence="2">GNAT family N-acetyltransferase</fullName>
    </submittedName>
</protein>
<sequence>MHIVLETIPPDELADIEKSATPRRLAGRVAEQALPPPEVAARAREHLQAGQRPYWCLPFYMLDGEGRVVGACGFKGEPRAGRVEIGYAVAPACRRQGAAAAAVRLLLQRARDSGEVAEVLAQVNPENQPSLAVVGKLGFLRGGVLVDEDDEPLLQWVWPVCGGMV</sequence>
<feature type="domain" description="N-acetyltransferase" evidence="1">
    <location>
        <begin position="3"/>
        <end position="159"/>
    </location>
</feature>
<organism evidence="2 3">
    <name type="scientific">Chromobacterium subtsugae</name>
    <dbReference type="NCBI Taxonomy" id="251747"/>
    <lineage>
        <taxon>Bacteria</taxon>
        <taxon>Pseudomonadati</taxon>
        <taxon>Pseudomonadota</taxon>
        <taxon>Betaproteobacteria</taxon>
        <taxon>Neisseriales</taxon>
        <taxon>Chromobacteriaceae</taxon>
        <taxon>Chromobacterium</taxon>
    </lineage>
</organism>
<dbReference type="InterPro" id="IPR000182">
    <property type="entry name" value="GNAT_dom"/>
</dbReference>
<dbReference type="PANTHER" id="PTHR43441">
    <property type="entry name" value="RIBOSOMAL-PROTEIN-SERINE ACETYLTRANSFERASE"/>
    <property type="match status" value="1"/>
</dbReference>
<evidence type="ECO:0000313" key="3">
    <source>
        <dbReference type="Proteomes" id="UP000711178"/>
    </source>
</evidence>
<dbReference type="EMBL" id="JAHDTB010000005">
    <property type="protein sequence ID" value="MBW8287426.1"/>
    <property type="molecule type" value="Genomic_DNA"/>
</dbReference>
<dbReference type="PANTHER" id="PTHR43441:SF6">
    <property type="entry name" value="N-ACETYLTRANSFERASE DOMAIN-CONTAINING PROTEIN"/>
    <property type="match status" value="1"/>
</dbReference>
<dbReference type="Proteomes" id="UP000711178">
    <property type="component" value="Unassembled WGS sequence"/>
</dbReference>
<keyword evidence="3" id="KW-1185">Reference proteome</keyword>
<dbReference type="RefSeq" id="WP_052258103.1">
    <property type="nucleotide sequence ID" value="NZ_CP142381.1"/>
</dbReference>
<accession>A0ABS7FBT0</accession>
<dbReference type="InterPro" id="IPR051908">
    <property type="entry name" value="Ribosomal_N-acetyltransferase"/>
</dbReference>
<dbReference type="InterPro" id="IPR016181">
    <property type="entry name" value="Acyl_CoA_acyltransferase"/>
</dbReference>
<comment type="caution">
    <text evidence="2">The sequence shown here is derived from an EMBL/GenBank/DDBJ whole genome shotgun (WGS) entry which is preliminary data.</text>
</comment>
<reference evidence="2 3" key="1">
    <citation type="submission" date="2021-05" db="EMBL/GenBank/DDBJ databases">
        <title>Draft Whole Genome Sequencing Of Biosensor Chromobacterium violaceum Strain CV026 Reveals A Regulatory RNA In Chromobacterium violaceum Phenotype Regulatory Network.</title>
        <authorList>
            <person name="Hong K.W."/>
            <person name="Chan K.G."/>
            <person name="Chang C.-Y."/>
        </authorList>
    </citation>
    <scope>NUCLEOTIDE SEQUENCE [LARGE SCALE GENOMIC DNA]</scope>
    <source>
        <strain evidence="2 3">ATCC 31532</strain>
    </source>
</reference>
<proteinExistence type="predicted"/>
<gene>
    <name evidence="2" type="ORF">KIF53_07260</name>
</gene>
<dbReference type="PROSITE" id="PS51186">
    <property type="entry name" value="GNAT"/>
    <property type="match status" value="1"/>
</dbReference>
<name>A0ABS7FBT0_9NEIS</name>
<dbReference type="Gene3D" id="3.40.630.30">
    <property type="match status" value="1"/>
</dbReference>
<dbReference type="SUPFAM" id="SSF55729">
    <property type="entry name" value="Acyl-CoA N-acyltransferases (Nat)"/>
    <property type="match status" value="1"/>
</dbReference>